<evidence type="ECO:0008006" key="5">
    <source>
        <dbReference type="Google" id="ProtNLM"/>
    </source>
</evidence>
<comment type="caution">
    <text evidence="2">The sequence shown here is derived from an EMBL/GenBank/DDBJ whole genome shotgun (WGS) entry which is preliminary data.</text>
</comment>
<gene>
    <name evidence="2" type="ORF">WR25_01963</name>
    <name evidence="3" type="ORF">WR25_14759</name>
</gene>
<evidence type="ECO:0000313" key="3">
    <source>
        <dbReference type="EMBL" id="PAV83609.1"/>
    </source>
</evidence>
<sequence>MGDISLNTRYLTSNRGIIKIIQIICGFVICSVLCGNWYGGEQCFTSGRTGFVSGLNFVCVIINIVLLILNFLNINCWGLEKIYSIVATVLFLIASGIMVWYVIDTRSRGWPITTTVLVIVEFLLYLWDVKILQGEASN</sequence>
<dbReference type="EMBL" id="LIAE01006944">
    <property type="protein sequence ID" value="PAV83609.1"/>
    <property type="molecule type" value="Genomic_DNA"/>
</dbReference>
<protein>
    <recommendedName>
        <fullName evidence="5">MARVEL domain-containing protein</fullName>
    </recommendedName>
</protein>
<keyword evidence="1" id="KW-0472">Membrane</keyword>
<dbReference type="OrthoDB" id="5834577at2759"/>
<feature type="transmembrane region" description="Helical" evidence="1">
    <location>
        <begin position="84"/>
        <end position="103"/>
    </location>
</feature>
<evidence type="ECO:0000256" key="1">
    <source>
        <dbReference type="SAM" id="Phobius"/>
    </source>
</evidence>
<dbReference type="Proteomes" id="UP000218231">
    <property type="component" value="Unassembled WGS sequence"/>
</dbReference>
<evidence type="ECO:0000313" key="4">
    <source>
        <dbReference type="Proteomes" id="UP000218231"/>
    </source>
</evidence>
<keyword evidence="1" id="KW-1133">Transmembrane helix</keyword>
<feature type="transmembrane region" description="Helical" evidence="1">
    <location>
        <begin position="20"/>
        <end position="39"/>
    </location>
</feature>
<reference evidence="2 4" key="1">
    <citation type="journal article" date="2017" name="Curr. Biol.">
        <title>Genome architecture and evolution of a unichromosomal asexual nematode.</title>
        <authorList>
            <person name="Fradin H."/>
            <person name="Zegar C."/>
            <person name="Gutwein M."/>
            <person name="Lucas J."/>
            <person name="Kovtun M."/>
            <person name="Corcoran D."/>
            <person name="Baugh L.R."/>
            <person name="Kiontke K."/>
            <person name="Gunsalus K."/>
            <person name="Fitch D.H."/>
            <person name="Piano F."/>
        </authorList>
    </citation>
    <scope>NUCLEOTIDE SEQUENCE [LARGE SCALE GENOMIC DNA]</scope>
    <source>
        <strain evidence="2">PF1309</strain>
    </source>
</reference>
<name>A0A2A2L169_9BILA</name>
<feature type="transmembrane region" description="Helical" evidence="1">
    <location>
        <begin position="109"/>
        <end position="127"/>
    </location>
</feature>
<accession>A0A2A2L169</accession>
<keyword evidence="4" id="KW-1185">Reference proteome</keyword>
<dbReference type="EMBL" id="LIAE01007361">
    <property type="protein sequence ID" value="PAV79847.1"/>
    <property type="molecule type" value="Genomic_DNA"/>
</dbReference>
<dbReference type="STRING" id="2018661.A0A2A2L169"/>
<keyword evidence="1" id="KW-0812">Transmembrane</keyword>
<feature type="transmembrane region" description="Helical" evidence="1">
    <location>
        <begin position="51"/>
        <end position="72"/>
    </location>
</feature>
<proteinExistence type="predicted"/>
<evidence type="ECO:0000313" key="2">
    <source>
        <dbReference type="EMBL" id="PAV79847.1"/>
    </source>
</evidence>
<organism evidence="2 4">
    <name type="scientific">Diploscapter pachys</name>
    <dbReference type="NCBI Taxonomy" id="2018661"/>
    <lineage>
        <taxon>Eukaryota</taxon>
        <taxon>Metazoa</taxon>
        <taxon>Ecdysozoa</taxon>
        <taxon>Nematoda</taxon>
        <taxon>Chromadorea</taxon>
        <taxon>Rhabditida</taxon>
        <taxon>Rhabditina</taxon>
        <taxon>Rhabditomorpha</taxon>
        <taxon>Rhabditoidea</taxon>
        <taxon>Rhabditidae</taxon>
        <taxon>Diploscapter</taxon>
    </lineage>
</organism>
<dbReference type="AlphaFoldDB" id="A0A2A2L169"/>